<protein>
    <submittedName>
        <fullName evidence="1">Uncharacterized protein</fullName>
    </submittedName>
</protein>
<proteinExistence type="predicted"/>
<organism evidence="1 2">
    <name type="scientific">Zestomonas carbonaria</name>
    <dbReference type="NCBI Taxonomy" id="2762745"/>
    <lineage>
        <taxon>Bacteria</taxon>
        <taxon>Pseudomonadati</taxon>
        <taxon>Pseudomonadota</taxon>
        <taxon>Gammaproteobacteria</taxon>
        <taxon>Pseudomonadales</taxon>
        <taxon>Pseudomonadaceae</taxon>
        <taxon>Zestomonas</taxon>
    </lineage>
</organism>
<name>A0A7U7EJN8_9GAMM</name>
<reference evidence="1 2" key="1">
    <citation type="submission" date="2020-08" db="EMBL/GenBank/DDBJ databases">
        <authorList>
            <person name="Criscuolo A."/>
        </authorList>
    </citation>
    <scope>NUCLEOTIDE SEQUENCE [LARGE SCALE GENOMIC DNA]</scope>
    <source>
        <strain evidence="1">CIP111764</strain>
    </source>
</reference>
<dbReference type="AlphaFoldDB" id="A0A7U7EJN8"/>
<sequence>MEETKTSTTTENNTVTEVTAIQDFDYVTVVGCSNPTHFDSSNLWDVASNLYNGQDGDKAMFINQGIRQIRLYPPADGESSRRVFLIFPELYERAWLDRVREIVENDYNANYAELDSISELIDFVARRRLRKRMIKQMDFFSHGMVMTVEFGYRTGKADSYRLRDAQARMFDPRAFDEDAVIHSYACRTGLGHDIGDQLDPGEDPRYADSLAQILADSADAWVWAYPRRTLYDQTYGTKEDLRVAQETLKKMTVYEAEKRRYDAQIADYRRRTLAQGRGPLKEIPGESPPQPPIRPYTDEEVRLALHMRSRDVNKEEFGVPLDDYGAVRGVRSAESPAGLPMGKMRFTPRVWSQG</sequence>
<accession>A0A7U7EJN8</accession>
<comment type="caution">
    <text evidence="1">The sequence shown here is derived from an EMBL/GenBank/DDBJ whole genome shotgun (WGS) entry which is preliminary data.</text>
</comment>
<dbReference type="EMBL" id="CAJFCI010000016">
    <property type="protein sequence ID" value="CAD5106247.1"/>
    <property type="molecule type" value="Genomic_DNA"/>
</dbReference>
<keyword evidence="2" id="KW-1185">Reference proteome</keyword>
<dbReference type="RefSeq" id="WP_187669616.1">
    <property type="nucleotide sequence ID" value="NZ_CAJFCI010000016.1"/>
</dbReference>
<evidence type="ECO:0000313" key="1">
    <source>
        <dbReference type="EMBL" id="CAD5106247.1"/>
    </source>
</evidence>
<evidence type="ECO:0000313" key="2">
    <source>
        <dbReference type="Proteomes" id="UP000583387"/>
    </source>
</evidence>
<gene>
    <name evidence="1" type="ORF">PSEWESI4_00507</name>
</gene>
<dbReference type="Proteomes" id="UP000583387">
    <property type="component" value="Unassembled WGS sequence"/>
</dbReference>